<dbReference type="Pfam" id="PF06463">
    <property type="entry name" value="Mob_synth_C"/>
    <property type="match status" value="1"/>
</dbReference>
<organism evidence="4 5">
    <name type="scientific">Basidiobolus ranarum</name>
    <dbReference type="NCBI Taxonomy" id="34480"/>
    <lineage>
        <taxon>Eukaryota</taxon>
        <taxon>Fungi</taxon>
        <taxon>Fungi incertae sedis</taxon>
        <taxon>Zoopagomycota</taxon>
        <taxon>Entomophthoromycotina</taxon>
        <taxon>Basidiobolomycetes</taxon>
        <taxon>Basidiobolales</taxon>
        <taxon>Basidiobolaceae</taxon>
        <taxon>Basidiobolus</taxon>
    </lineage>
</organism>
<evidence type="ECO:0000256" key="2">
    <source>
        <dbReference type="ARBA" id="ARBA00023150"/>
    </source>
</evidence>
<dbReference type="InterPro" id="IPR058240">
    <property type="entry name" value="rSAM_sf"/>
</dbReference>
<feature type="domain" description="Molybdenum cofactor biosynthesis protein A-like twitch" evidence="3">
    <location>
        <begin position="1"/>
        <end position="123"/>
    </location>
</feature>
<proteinExistence type="predicted"/>
<dbReference type="InterPro" id="IPR013785">
    <property type="entry name" value="Aldolase_TIM"/>
</dbReference>
<accession>A0ABR2WV92</accession>
<evidence type="ECO:0000256" key="1">
    <source>
        <dbReference type="ARBA" id="ARBA00005046"/>
    </source>
</evidence>
<dbReference type="Proteomes" id="UP001479436">
    <property type="component" value="Unassembled WGS sequence"/>
</dbReference>
<protein>
    <recommendedName>
        <fullName evidence="3">Molybdenum cofactor biosynthesis protein A-like twitch domain-containing protein</fullName>
    </recommendedName>
</protein>
<sequence length="141" mass="16000">MPVDGKEWKNNNLVPYKDLLDRIEGEFKSVVKVEDDPNPISKGFRVPGFKGQFGFISSMTDHFCGICNRLRLTTDGNLKECFAVCLFGNEEVSLRDMMRRNATDEELLAIISMAVDDKKKEHADMIELSNTKNRPMIRIGG</sequence>
<dbReference type="InterPro" id="IPR050105">
    <property type="entry name" value="MoCo_biosynth_MoaA/MoaC"/>
</dbReference>
<dbReference type="InterPro" id="IPR010505">
    <property type="entry name" value="MoaA_twitch"/>
</dbReference>
<dbReference type="PANTHER" id="PTHR22960">
    <property type="entry name" value="MOLYBDOPTERIN COFACTOR SYNTHESIS PROTEIN A"/>
    <property type="match status" value="1"/>
</dbReference>
<evidence type="ECO:0000259" key="3">
    <source>
        <dbReference type="Pfam" id="PF06463"/>
    </source>
</evidence>
<name>A0ABR2WV92_9FUNG</name>
<dbReference type="PANTHER" id="PTHR22960:SF0">
    <property type="entry name" value="MOLYBDENUM COFACTOR BIOSYNTHESIS PROTEIN 1"/>
    <property type="match status" value="1"/>
</dbReference>
<keyword evidence="2" id="KW-0501">Molybdenum cofactor biosynthesis</keyword>
<dbReference type="SUPFAM" id="SSF102114">
    <property type="entry name" value="Radical SAM enzymes"/>
    <property type="match status" value="1"/>
</dbReference>
<evidence type="ECO:0000313" key="5">
    <source>
        <dbReference type="Proteomes" id="UP001479436"/>
    </source>
</evidence>
<comment type="caution">
    <text evidence="4">The sequence shown here is derived from an EMBL/GenBank/DDBJ whole genome shotgun (WGS) entry which is preliminary data.</text>
</comment>
<dbReference type="EMBL" id="JASJQH010000269">
    <property type="protein sequence ID" value="KAK9765426.1"/>
    <property type="molecule type" value="Genomic_DNA"/>
</dbReference>
<dbReference type="CDD" id="cd21117">
    <property type="entry name" value="Twitch_MoaA"/>
    <property type="match status" value="1"/>
</dbReference>
<dbReference type="Gene3D" id="3.20.20.70">
    <property type="entry name" value="Aldolase class I"/>
    <property type="match status" value="1"/>
</dbReference>
<reference evidence="4 5" key="1">
    <citation type="submission" date="2023-04" db="EMBL/GenBank/DDBJ databases">
        <title>Genome of Basidiobolus ranarum AG-B5.</title>
        <authorList>
            <person name="Stajich J.E."/>
            <person name="Carter-House D."/>
            <person name="Gryganskyi A."/>
        </authorList>
    </citation>
    <scope>NUCLEOTIDE SEQUENCE [LARGE SCALE GENOMIC DNA]</scope>
    <source>
        <strain evidence="4 5">AG-B5</strain>
    </source>
</reference>
<comment type="pathway">
    <text evidence="1">Cofactor biosynthesis; molybdopterin biosynthesis.</text>
</comment>
<keyword evidence="5" id="KW-1185">Reference proteome</keyword>
<gene>
    <name evidence="4" type="ORF">K7432_006243</name>
</gene>
<evidence type="ECO:0000313" key="4">
    <source>
        <dbReference type="EMBL" id="KAK9765426.1"/>
    </source>
</evidence>